<dbReference type="Proteomes" id="UP000177785">
    <property type="component" value="Unassembled WGS sequence"/>
</dbReference>
<keyword evidence="3 7" id="KW-0255">Endonuclease</keyword>
<comment type="similarity">
    <text evidence="7">Belongs to the CRISPR-associated endoribonuclease Cas2 protein family.</text>
</comment>
<dbReference type="NCBIfam" id="TIGR01573">
    <property type="entry name" value="cas2"/>
    <property type="match status" value="1"/>
</dbReference>
<accession>A0A1G2G3V8</accession>
<protein>
    <recommendedName>
        <fullName evidence="7">CRISPR-associated endoribonuclease Cas2</fullName>
        <ecNumber evidence="7">3.1.-.-</ecNumber>
    </recommendedName>
</protein>
<dbReference type="InterPro" id="IPR021127">
    <property type="entry name" value="CRISPR_associated_Cas2"/>
</dbReference>
<keyword evidence="4 7" id="KW-0378">Hydrolase</keyword>
<evidence type="ECO:0000256" key="7">
    <source>
        <dbReference type="HAMAP-Rule" id="MF_01471"/>
    </source>
</evidence>
<evidence type="ECO:0000313" key="10">
    <source>
        <dbReference type="Proteomes" id="UP000177785"/>
    </source>
</evidence>
<dbReference type="EMBL" id="MHNL01000011">
    <property type="protein sequence ID" value="OGZ44925.1"/>
    <property type="molecule type" value="Genomic_DNA"/>
</dbReference>
<dbReference type="GO" id="GO:0046872">
    <property type="term" value="F:metal ion binding"/>
    <property type="evidence" value="ECO:0007669"/>
    <property type="project" value="UniProtKB-UniRule"/>
</dbReference>
<dbReference type="HAMAP" id="MF_01471">
    <property type="entry name" value="Cas2"/>
    <property type="match status" value="1"/>
</dbReference>
<dbReference type="GO" id="GO:0051607">
    <property type="term" value="P:defense response to virus"/>
    <property type="evidence" value="ECO:0007669"/>
    <property type="project" value="UniProtKB-UniRule"/>
</dbReference>
<keyword evidence="6 7" id="KW-0051">Antiviral defense</keyword>
<evidence type="ECO:0000256" key="4">
    <source>
        <dbReference type="ARBA" id="ARBA00022801"/>
    </source>
</evidence>
<dbReference type="EC" id="3.1.-.-" evidence="7"/>
<feature type="binding site" evidence="7">
    <location>
        <position position="114"/>
    </location>
    <ligand>
        <name>Mg(2+)</name>
        <dbReference type="ChEBI" id="CHEBI:18420"/>
        <note>catalytic</note>
    </ligand>
</feature>
<dbReference type="SUPFAM" id="SSF143430">
    <property type="entry name" value="TTP0101/SSO1404-like"/>
    <property type="match status" value="1"/>
</dbReference>
<evidence type="ECO:0000259" key="8">
    <source>
        <dbReference type="Pfam" id="PF20803"/>
    </source>
</evidence>
<comment type="cofactor">
    <cofactor evidence="7">
        <name>Mg(2+)</name>
        <dbReference type="ChEBI" id="CHEBI:18420"/>
    </cofactor>
</comment>
<sequence length="188" mass="22169">MSRNKLQKPKKFITEEILRMLLAGVAIYITAGSSAGARRVIKGFRQEWKRNTARKAMERLQRKKLIEYCEKPDGTIVAVITYAGKRKVKELDIDTLEVQKPSIWDKRWRIVTFDIAEKRKRGREALRELLKRMGFHQLQRSIYVHPYSCRAEIELVQEIFSLPEREVLYFSTDRVPDESVLKKKFGLK</sequence>
<dbReference type="GO" id="GO:0016787">
    <property type="term" value="F:hydrolase activity"/>
    <property type="evidence" value="ECO:0007669"/>
    <property type="project" value="UniProtKB-KW"/>
</dbReference>
<keyword evidence="5 7" id="KW-0460">Magnesium</keyword>
<evidence type="ECO:0000256" key="3">
    <source>
        <dbReference type="ARBA" id="ARBA00022759"/>
    </source>
</evidence>
<reference evidence="9 10" key="1">
    <citation type="journal article" date="2016" name="Nat. Commun.">
        <title>Thousands of microbial genomes shed light on interconnected biogeochemical processes in an aquifer system.</title>
        <authorList>
            <person name="Anantharaman K."/>
            <person name="Brown C.T."/>
            <person name="Hug L.A."/>
            <person name="Sharon I."/>
            <person name="Castelle C.J."/>
            <person name="Probst A.J."/>
            <person name="Thomas B.C."/>
            <person name="Singh A."/>
            <person name="Wilkins M.J."/>
            <person name="Karaoz U."/>
            <person name="Brodie E.L."/>
            <person name="Williams K.H."/>
            <person name="Hubbard S.S."/>
            <person name="Banfield J.F."/>
        </authorList>
    </citation>
    <scope>NUCLEOTIDE SEQUENCE [LARGE SCALE GENOMIC DNA]</scope>
</reference>
<dbReference type="STRING" id="1802115.A2756_03590"/>
<comment type="caution">
    <text evidence="9">The sequence shown here is derived from an EMBL/GenBank/DDBJ whole genome shotgun (WGS) entry which is preliminary data.</text>
</comment>
<organism evidence="9 10">
    <name type="scientific">Candidatus Ryanbacteria bacterium RIFCSPHIGHO2_01_FULL_48_27</name>
    <dbReference type="NCBI Taxonomy" id="1802115"/>
    <lineage>
        <taxon>Bacteria</taxon>
        <taxon>Candidatus Ryaniibacteriota</taxon>
    </lineage>
</organism>
<dbReference type="Pfam" id="PF20803">
    <property type="entry name" value="PaaX_M"/>
    <property type="match status" value="1"/>
</dbReference>
<keyword evidence="2 7" id="KW-0479">Metal-binding</keyword>
<evidence type="ECO:0000313" key="9">
    <source>
        <dbReference type="EMBL" id="OGZ44925.1"/>
    </source>
</evidence>
<dbReference type="InterPro" id="IPR048846">
    <property type="entry name" value="PaaX-like_central"/>
</dbReference>
<comment type="subunit">
    <text evidence="7">Homodimer, forms a heterotetramer with a Cas1 homodimer.</text>
</comment>
<evidence type="ECO:0000256" key="5">
    <source>
        <dbReference type="ARBA" id="ARBA00022842"/>
    </source>
</evidence>
<evidence type="ECO:0000256" key="1">
    <source>
        <dbReference type="ARBA" id="ARBA00022722"/>
    </source>
</evidence>
<keyword evidence="1 7" id="KW-0540">Nuclease</keyword>
<proteinExistence type="inferred from homology"/>
<evidence type="ECO:0000256" key="6">
    <source>
        <dbReference type="ARBA" id="ARBA00023118"/>
    </source>
</evidence>
<comment type="function">
    <text evidence="7">CRISPR (clustered regularly interspaced short palindromic repeat), is an adaptive immune system that provides protection against mobile genetic elements (viruses, transposable elements and conjugative plasmids). CRISPR clusters contain sequences complementary to antecedent mobile elements and target invading nucleic acids. CRISPR clusters are transcribed and processed into CRISPR RNA (crRNA). Functions as a ssRNA-specific endoribonuclease. Involved in the integration of spacer DNA into the CRISPR cassette.</text>
</comment>
<evidence type="ECO:0000256" key="2">
    <source>
        <dbReference type="ARBA" id="ARBA00022723"/>
    </source>
</evidence>
<feature type="domain" description="Transcriptional repressor PaaX-like central Cas2-like" evidence="8">
    <location>
        <begin position="104"/>
        <end position="171"/>
    </location>
</feature>
<name>A0A1G2G3V8_9BACT</name>
<dbReference type="Gene3D" id="3.30.70.2650">
    <property type="match status" value="1"/>
</dbReference>
<dbReference type="AlphaFoldDB" id="A0A1G2G3V8"/>
<dbReference type="GO" id="GO:0043571">
    <property type="term" value="P:maintenance of CRISPR repeat elements"/>
    <property type="evidence" value="ECO:0007669"/>
    <property type="project" value="UniProtKB-UniRule"/>
</dbReference>
<dbReference type="GO" id="GO:0004521">
    <property type="term" value="F:RNA endonuclease activity"/>
    <property type="evidence" value="ECO:0007669"/>
    <property type="project" value="InterPro"/>
</dbReference>
<gene>
    <name evidence="7" type="primary">cas2</name>
    <name evidence="9" type="ORF">A2756_03590</name>
</gene>